<dbReference type="PROSITE" id="PS50889">
    <property type="entry name" value="S4"/>
    <property type="match status" value="1"/>
</dbReference>
<dbReference type="SUPFAM" id="SSF55174">
    <property type="entry name" value="Alpha-L RNA-binding motif"/>
    <property type="match status" value="1"/>
</dbReference>
<dbReference type="Gene3D" id="3.10.290.10">
    <property type="entry name" value="RNA-binding S4 domain"/>
    <property type="match status" value="1"/>
</dbReference>
<keyword evidence="1" id="KW-0820">tRNA-binding</keyword>
<sequence length="104" mass="11909">MRRSFREEADWTIRLDHFLRASRLIPRRTVAQELCGRGAVMVNGLPARAARQVRIGDRIELPRAGRLLIVRVVALPRTKQVSRHEASALYEVLEERDLPADLSL</sequence>
<accession>A0A0B6WYL4</accession>
<dbReference type="AlphaFoldDB" id="A0A0B6WYL4"/>
<keyword evidence="7" id="KW-0346">Stress response</keyword>
<keyword evidence="2" id="KW-0699">rRNA-binding</keyword>
<dbReference type="Proteomes" id="UP000031518">
    <property type="component" value="Unassembled WGS sequence"/>
</dbReference>
<dbReference type="PIRSF" id="PIRSF038881">
    <property type="entry name" value="RNAbp_HP1423"/>
    <property type="match status" value="1"/>
</dbReference>
<protein>
    <submittedName>
        <fullName evidence="7">Ribosome-associated heat shock protein implicated in recycling of 50S subunit</fullName>
    </submittedName>
</protein>
<evidence type="ECO:0000256" key="2">
    <source>
        <dbReference type="ARBA" id="ARBA00022730"/>
    </source>
</evidence>
<evidence type="ECO:0000313" key="7">
    <source>
        <dbReference type="EMBL" id="CDM66358.1"/>
    </source>
</evidence>
<dbReference type="GO" id="GO:0006412">
    <property type="term" value="P:translation"/>
    <property type="evidence" value="ECO:0007669"/>
    <property type="project" value="UniProtKB-KW"/>
</dbReference>
<feature type="domain" description="RNA-binding S4" evidence="6">
    <location>
        <begin position="13"/>
        <end position="78"/>
    </location>
</feature>
<dbReference type="InterPro" id="IPR025490">
    <property type="entry name" value="RqcP"/>
</dbReference>
<dbReference type="EMBL" id="CBXV010000008">
    <property type="protein sequence ID" value="CDM66358.1"/>
    <property type="molecule type" value="Genomic_DNA"/>
</dbReference>
<dbReference type="InterPro" id="IPR002942">
    <property type="entry name" value="S4_RNA-bd"/>
</dbReference>
<evidence type="ECO:0000259" key="6">
    <source>
        <dbReference type="SMART" id="SM00363"/>
    </source>
</evidence>
<gene>
    <name evidence="7" type="ORF">PYK22_02386</name>
</gene>
<dbReference type="STRING" id="454194.PYK22_02386"/>
<evidence type="ECO:0000256" key="5">
    <source>
        <dbReference type="PROSITE-ProRule" id="PRU00182"/>
    </source>
</evidence>
<evidence type="ECO:0000256" key="1">
    <source>
        <dbReference type="ARBA" id="ARBA00022555"/>
    </source>
</evidence>
<proteinExistence type="predicted"/>
<dbReference type="SMART" id="SM00363">
    <property type="entry name" value="S4"/>
    <property type="match status" value="1"/>
</dbReference>
<dbReference type="CDD" id="cd00165">
    <property type="entry name" value="S4"/>
    <property type="match status" value="1"/>
</dbReference>
<evidence type="ECO:0000256" key="4">
    <source>
        <dbReference type="ARBA" id="ARBA00022917"/>
    </source>
</evidence>
<dbReference type="GO" id="GO:0000049">
    <property type="term" value="F:tRNA binding"/>
    <property type="evidence" value="ECO:0007669"/>
    <property type="project" value="UniProtKB-KW"/>
</dbReference>
<dbReference type="InterPro" id="IPR036986">
    <property type="entry name" value="S4_RNA-bd_sf"/>
</dbReference>
<dbReference type="Pfam" id="PF01479">
    <property type="entry name" value="S4"/>
    <property type="match status" value="1"/>
</dbReference>
<evidence type="ECO:0000256" key="3">
    <source>
        <dbReference type="ARBA" id="ARBA00022884"/>
    </source>
</evidence>
<reference evidence="7 8" key="2">
    <citation type="submission" date="2015-01" db="EMBL/GenBank/DDBJ databases">
        <title>Complete genome sequence of Pyrinomonas methylaliphatogenes type strain K22T.</title>
        <authorList>
            <person name="Lee K.C.Y."/>
            <person name="Power J.F."/>
            <person name="Dunfield P.F."/>
            <person name="Morgan X.C."/>
            <person name="Huttenhower C."/>
            <person name="Stott M.B."/>
        </authorList>
    </citation>
    <scope>NUCLEOTIDE SEQUENCE [LARGE SCALE GENOMIC DNA]</scope>
    <source>
        <strain evidence="7 8">K22</strain>
    </source>
</reference>
<keyword evidence="3 5" id="KW-0694">RNA-binding</keyword>
<organism evidence="7 8">
    <name type="scientific">Pyrinomonas methylaliphatogenes</name>
    <dbReference type="NCBI Taxonomy" id="454194"/>
    <lineage>
        <taxon>Bacteria</taxon>
        <taxon>Pseudomonadati</taxon>
        <taxon>Acidobacteriota</taxon>
        <taxon>Blastocatellia</taxon>
        <taxon>Blastocatellales</taxon>
        <taxon>Pyrinomonadaceae</taxon>
        <taxon>Pyrinomonas</taxon>
    </lineage>
</organism>
<reference evidence="7 8" key="1">
    <citation type="submission" date="2013-12" db="EMBL/GenBank/DDBJ databases">
        <authorList>
            <person name="Stott M."/>
        </authorList>
    </citation>
    <scope>NUCLEOTIDE SEQUENCE [LARGE SCALE GENOMIC DNA]</scope>
    <source>
        <strain evidence="7 8">K22</strain>
    </source>
</reference>
<keyword evidence="8" id="KW-1185">Reference proteome</keyword>
<keyword evidence="4" id="KW-0648">Protein biosynthesis</keyword>
<dbReference type="GO" id="GO:0019843">
    <property type="term" value="F:rRNA binding"/>
    <property type="evidence" value="ECO:0007669"/>
    <property type="project" value="UniProtKB-KW"/>
</dbReference>
<evidence type="ECO:0000313" key="8">
    <source>
        <dbReference type="Proteomes" id="UP000031518"/>
    </source>
</evidence>
<dbReference type="RefSeq" id="WP_060635614.1">
    <property type="nucleotide sequence ID" value="NZ_CBXV010000008.1"/>
</dbReference>
<name>A0A0B6WYL4_9BACT</name>